<name>A0A834IG76_RHYFE</name>
<accession>A0A834IG76</accession>
<gene>
    <name evidence="2" type="ORF">GWI33_006265</name>
</gene>
<reference evidence="2" key="1">
    <citation type="submission" date="2020-08" db="EMBL/GenBank/DDBJ databases">
        <title>Genome sequencing and assembly of the red palm weevil Rhynchophorus ferrugineus.</title>
        <authorList>
            <person name="Dias G.B."/>
            <person name="Bergman C.M."/>
            <person name="Manee M."/>
        </authorList>
    </citation>
    <scope>NUCLEOTIDE SEQUENCE</scope>
    <source>
        <strain evidence="2">AA-2017</strain>
        <tissue evidence="2">Whole larva</tissue>
    </source>
</reference>
<dbReference type="Proteomes" id="UP000625711">
    <property type="component" value="Unassembled WGS sequence"/>
</dbReference>
<evidence type="ECO:0000256" key="1">
    <source>
        <dbReference type="SAM" id="MobiDB-lite"/>
    </source>
</evidence>
<evidence type="ECO:0000313" key="2">
    <source>
        <dbReference type="EMBL" id="KAF7280220.1"/>
    </source>
</evidence>
<comment type="caution">
    <text evidence="2">The sequence shown here is derived from an EMBL/GenBank/DDBJ whole genome shotgun (WGS) entry which is preliminary data.</text>
</comment>
<evidence type="ECO:0000313" key="3">
    <source>
        <dbReference type="Proteomes" id="UP000625711"/>
    </source>
</evidence>
<dbReference type="EMBL" id="JAACXV010000311">
    <property type="protein sequence ID" value="KAF7280220.1"/>
    <property type="molecule type" value="Genomic_DNA"/>
</dbReference>
<dbReference type="AlphaFoldDB" id="A0A834IG76"/>
<feature type="region of interest" description="Disordered" evidence="1">
    <location>
        <begin position="30"/>
        <end position="52"/>
    </location>
</feature>
<proteinExistence type="predicted"/>
<sequence>MTYATIARRPPGQIFPERVFFVARRRLPAASRRGLSQEQRAGRGMREGESKTGNAEINRRRFFFVSLRVMRPTGKIYEDGSRDRDKPIMRLVKVSSRWKIGFYLVVAVKGMTRPI</sequence>
<feature type="compositionally biased region" description="Basic and acidic residues" evidence="1">
    <location>
        <begin position="40"/>
        <end position="50"/>
    </location>
</feature>
<keyword evidence="3" id="KW-1185">Reference proteome</keyword>
<organism evidence="2 3">
    <name type="scientific">Rhynchophorus ferrugineus</name>
    <name type="common">Red palm weevil</name>
    <name type="synonym">Curculio ferrugineus</name>
    <dbReference type="NCBI Taxonomy" id="354439"/>
    <lineage>
        <taxon>Eukaryota</taxon>
        <taxon>Metazoa</taxon>
        <taxon>Ecdysozoa</taxon>
        <taxon>Arthropoda</taxon>
        <taxon>Hexapoda</taxon>
        <taxon>Insecta</taxon>
        <taxon>Pterygota</taxon>
        <taxon>Neoptera</taxon>
        <taxon>Endopterygota</taxon>
        <taxon>Coleoptera</taxon>
        <taxon>Polyphaga</taxon>
        <taxon>Cucujiformia</taxon>
        <taxon>Curculionidae</taxon>
        <taxon>Dryophthorinae</taxon>
        <taxon>Rhynchophorus</taxon>
    </lineage>
</organism>
<protein>
    <submittedName>
        <fullName evidence="2">Uncharacterized protein</fullName>
    </submittedName>
</protein>